<dbReference type="EMBL" id="FZPD01000003">
    <property type="protein sequence ID" value="SNS96008.1"/>
    <property type="molecule type" value="Genomic_DNA"/>
</dbReference>
<dbReference type="GO" id="GO:0005737">
    <property type="term" value="C:cytoplasm"/>
    <property type="evidence" value="ECO:0007669"/>
    <property type="project" value="TreeGrafter"/>
</dbReference>
<gene>
    <name evidence="3" type="ORF">SAMN05421640_1782</name>
</gene>
<feature type="domain" description="FAD dependent oxidoreductase" evidence="2">
    <location>
        <begin position="7"/>
        <end position="329"/>
    </location>
</feature>
<reference evidence="3 4" key="1">
    <citation type="submission" date="2017-06" db="EMBL/GenBank/DDBJ databases">
        <authorList>
            <person name="Kim H.J."/>
            <person name="Triplett B.A."/>
        </authorList>
    </citation>
    <scope>NUCLEOTIDE SEQUENCE [LARGE SCALE GENOMIC DNA]</scope>
    <source>
        <strain evidence="3 4">DSM 19307</strain>
    </source>
</reference>
<keyword evidence="4" id="KW-1185">Reference proteome</keyword>
<evidence type="ECO:0000256" key="1">
    <source>
        <dbReference type="ARBA" id="ARBA00023002"/>
    </source>
</evidence>
<dbReference type="InterPro" id="IPR006076">
    <property type="entry name" value="FAD-dep_OxRdtase"/>
</dbReference>
<dbReference type="GO" id="GO:0016491">
    <property type="term" value="F:oxidoreductase activity"/>
    <property type="evidence" value="ECO:0007669"/>
    <property type="project" value="UniProtKB-KW"/>
</dbReference>
<evidence type="ECO:0000313" key="4">
    <source>
        <dbReference type="Proteomes" id="UP000198393"/>
    </source>
</evidence>
<dbReference type="Gene3D" id="3.50.50.60">
    <property type="entry name" value="FAD/NAD(P)-binding domain"/>
    <property type="match status" value="1"/>
</dbReference>
<dbReference type="AlphaFoldDB" id="A0A239IS30"/>
<evidence type="ECO:0000313" key="3">
    <source>
        <dbReference type="EMBL" id="SNS96008.1"/>
    </source>
</evidence>
<organism evidence="3 4">
    <name type="scientific">Ekhidna lutea</name>
    <dbReference type="NCBI Taxonomy" id="447679"/>
    <lineage>
        <taxon>Bacteria</taxon>
        <taxon>Pseudomonadati</taxon>
        <taxon>Bacteroidota</taxon>
        <taxon>Cytophagia</taxon>
        <taxon>Cytophagales</taxon>
        <taxon>Reichenbachiellaceae</taxon>
        <taxon>Ekhidna</taxon>
    </lineage>
</organism>
<name>A0A239IS30_EKHLU</name>
<keyword evidence="1" id="KW-0560">Oxidoreductase</keyword>
<dbReference type="PANTHER" id="PTHR13847:SF289">
    <property type="entry name" value="GLYCINE OXIDASE"/>
    <property type="match status" value="1"/>
</dbReference>
<dbReference type="Gene3D" id="3.30.9.10">
    <property type="entry name" value="D-Amino Acid Oxidase, subunit A, domain 2"/>
    <property type="match status" value="1"/>
</dbReference>
<dbReference type="Pfam" id="PF01266">
    <property type="entry name" value="DAO"/>
    <property type="match status" value="1"/>
</dbReference>
<sequence>MGKIKADYLIVGQGLAGSWLAYEMLKRNLSVVIFDEGTPHTSSKKAAGIYNPITGRKMVKTWRADALFPDLENQYQKLEISLKSKFLYPIPIYRPFKTIEDQNDWDGRRTDSGYDQYLKKVLTEPIGYSNIHDPLGGIILNHSGYVNIPEFLKAMKLYIQNKGTYRREVFDYQRMELNFEGVSYDDINVGKVIFCEGVSSNPYWELPFRPVRGEIIDIETKLSSEHIINQGVFMIPKGQNRFTIGSTYDHKKLTYEPQAEGIKSLEERLKKLYSGKFEIVDKRAGVRPATHDRKPYIGLHHKYKTLGIFNGFGTKGVSLTPHFAKHFVDVLEGHSDIDEEVHVQRVV</sequence>
<protein>
    <submittedName>
        <fullName evidence="3">Glycine/D-amino acid oxidase</fullName>
    </submittedName>
</protein>
<dbReference type="RefSeq" id="WP_179213358.1">
    <property type="nucleotide sequence ID" value="NZ_FZPD01000003.1"/>
</dbReference>
<evidence type="ECO:0000259" key="2">
    <source>
        <dbReference type="Pfam" id="PF01266"/>
    </source>
</evidence>
<dbReference type="Proteomes" id="UP000198393">
    <property type="component" value="Unassembled WGS sequence"/>
</dbReference>
<proteinExistence type="predicted"/>
<dbReference type="InterPro" id="IPR036188">
    <property type="entry name" value="FAD/NAD-bd_sf"/>
</dbReference>
<dbReference type="PANTHER" id="PTHR13847">
    <property type="entry name" value="SARCOSINE DEHYDROGENASE-RELATED"/>
    <property type="match status" value="1"/>
</dbReference>
<dbReference type="SUPFAM" id="SSF51971">
    <property type="entry name" value="Nucleotide-binding domain"/>
    <property type="match status" value="1"/>
</dbReference>
<accession>A0A239IS30</accession>